<accession>X7FFG0</accession>
<dbReference type="RefSeq" id="WP_051491661.1">
    <property type="nucleotide sequence ID" value="NZ_JAME01000001.1"/>
</dbReference>
<comment type="caution">
    <text evidence="1">The sequence shown here is derived from an EMBL/GenBank/DDBJ whole genome shotgun (WGS) entry which is preliminary data.</text>
</comment>
<keyword evidence="2" id="KW-1185">Reference proteome</keyword>
<dbReference type="PATRIC" id="fig|1449351.3.peg.22"/>
<protein>
    <submittedName>
        <fullName evidence="1">Uncharacterized protein</fullName>
    </submittedName>
</protein>
<dbReference type="NCBIfam" id="NF040572">
    <property type="entry name" value="heme_bind_FMP"/>
    <property type="match status" value="1"/>
</dbReference>
<reference evidence="1 2" key="1">
    <citation type="submission" date="2014-01" db="EMBL/GenBank/DDBJ databases">
        <title>Roseivivax isoporae LMG 25204 Genome Sequencing.</title>
        <authorList>
            <person name="Lai Q."/>
            <person name="Li G."/>
            <person name="Shao Z."/>
        </authorList>
    </citation>
    <scope>NUCLEOTIDE SEQUENCE [LARGE SCALE GENOMIC DNA]</scope>
    <source>
        <strain evidence="1 2">LMG 25204</strain>
    </source>
</reference>
<dbReference type="EMBL" id="JAME01000001">
    <property type="protein sequence ID" value="ETX30821.1"/>
    <property type="molecule type" value="Genomic_DNA"/>
</dbReference>
<dbReference type="eggNOG" id="COG5514">
    <property type="taxonomic scope" value="Bacteria"/>
</dbReference>
<gene>
    <name evidence="1" type="ORF">RISW2_00115</name>
</gene>
<dbReference type="AlphaFoldDB" id="X7FFG0"/>
<name>X7FFG0_9RHOB</name>
<dbReference type="Proteomes" id="UP000023430">
    <property type="component" value="Unassembled WGS sequence"/>
</dbReference>
<proteinExistence type="predicted"/>
<evidence type="ECO:0000313" key="1">
    <source>
        <dbReference type="EMBL" id="ETX30821.1"/>
    </source>
</evidence>
<dbReference type="InterPro" id="IPR047975">
    <property type="entry name" value="Heme_bind_FMP"/>
</dbReference>
<evidence type="ECO:0000313" key="2">
    <source>
        <dbReference type="Proteomes" id="UP000023430"/>
    </source>
</evidence>
<sequence length="347" mass="37885">MASPRIYQKNERRHIEVAQTGDDDLGPFKLLPGTWTNAEVAPGVQDGRGWNMIALPFGGARPPFRVLLNQYNESLMFTLVDKGVPNRGVRLDPDVNSTDQRIVTLDYQQSIHQVAAADFPESGEAGGAGLAIHHEPGLFLHMLSHETNGIDIGRLATIPHGDSALGLGTSAVVDGLAPIPETVTALAVGVGTDIENSPYLAPYKHFRDNVFTGTVDPVQVPGFPGFNPLDATRLLRLGNDQLNVTRTTVLDFDTTLEEAGIVNIPFIVREANAASMRSTFWIQEIAQDDGSTLLRMQYLQVVMLDFFIPRPDGMPGPIRWPHVSINTMVKVAEPDPEVGKYMTTNRA</sequence>
<organism evidence="1 2">
    <name type="scientific">Roseivivax isoporae LMG 25204</name>
    <dbReference type="NCBI Taxonomy" id="1449351"/>
    <lineage>
        <taxon>Bacteria</taxon>
        <taxon>Pseudomonadati</taxon>
        <taxon>Pseudomonadota</taxon>
        <taxon>Alphaproteobacteria</taxon>
        <taxon>Rhodobacterales</taxon>
        <taxon>Roseobacteraceae</taxon>
        <taxon>Roseivivax</taxon>
    </lineage>
</organism>
<dbReference type="OrthoDB" id="118689at2"/>